<reference evidence="1" key="1">
    <citation type="submission" date="2019-08" db="EMBL/GenBank/DDBJ databases">
        <authorList>
            <person name="Kucharzyk K."/>
            <person name="Murdoch R.W."/>
            <person name="Higgins S."/>
            <person name="Loffler F."/>
        </authorList>
    </citation>
    <scope>NUCLEOTIDE SEQUENCE</scope>
</reference>
<sequence length="96" mass="10025">MQRVVGAVEDIDQVEDFVGRALLADGVVDGGGGFEHPGRAERAGGALDRVGEPAGFFFLATEEQLADFFEVVEVTAGKGVEQALVDRLLAAHGVQA</sequence>
<organism evidence="1">
    <name type="scientific">bioreactor metagenome</name>
    <dbReference type="NCBI Taxonomy" id="1076179"/>
    <lineage>
        <taxon>unclassified sequences</taxon>
        <taxon>metagenomes</taxon>
        <taxon>ecological metagenomes</taxon>
    </lineage>
</organism>
<gene>
    <name evidence="1" type="ORF">SDC9_203661</name>
</gene>
<protein>
    <submittedName>
        <fullName evidence="1">Uncharacterized protein</fullName>
    </submittedName>
</protein>
<proteinExistence type="predicted"/>
<dbReference type="AlphaFoldDB" id="A0A645IXU9"/>
<accession>A0A645IXU9</accession>
<name>A0A645IXU9_9ZZZZ</name>
<comment type="caution">
    <text evidence="1">The sequence shown here is derived from an EMBL/GenBank/DDBJ whole genome shotgun (WGS) entry which is preliminary data.</text>
</comment>
<dbReference type="EMBL" id="VSSQ01125806">
    <property type="protein sequence ID" value="MPN55977.1"/>
    <property type="molecule type" value="Genomic_DNA"/>
</dbReference>
<evidence type="ECO:0000313" key="1">
    <source>
        <dbReference type="EMBL" id="MPN55977.1"/>
    </source>
</evidence>